<evidence type="ECO:0000313" key="1">
    <source>
        <dbReference type="EMBL" id="ASX27000.1"/>
    </source>
</evidence>
<name>A0A249E0X6_9ENTR</name>
<evidence type="ECO:0000313" key="2">
    <source>
        <dbReference type="Proteomes" id="UP000216438"/>
    </source>
</evidence>
<sequence length="183" mass="21061">MNNLEWEVSSSMETTFVLDVIKNSLPVWANFAYSHHALVNPSDGFRSLNWYKATVDAEDSVFFYVVDNAHPYSMVALSGQSSDWLVSLYTSTANLDIVTAHYEFRSSSGDFLNKYKEATTMVATTQTHPELIDTYWIIPEYATTPYGKVSFTRQDCRTFHSIFKYSRLIWCGRKSMHVVMEEN</sequence>
<accession>A0A249E0X6</accession>
<protein>
    <submittedName>
        <fullName evidence="1">Uncharacterized protein</fullName>
    </submittedName>
</protein>
<reference evidence="2" key="1">
    <citation type="submission" date="2016-06" db="EMBL/GenBank/DDBJ databases">
        <authorList>
            <person name="Chen W."/>
            <person name="Hasegawa D.K."/>
        </authorList>
    </citation>
    <scope>NUCLEOTIDE SEQUENCE [LARGE SCALE GENOMIC DNA]</scope>
    <source>
        <strain evidence="2">MEAM1</strain>
    </source>
</reference>
<dbReference type="Pfam" id="PF10554">
    <property type="entry name" value="Phage_ASH"/>
    <property type="match status" value="1"/>
</dbReference>
<dbReference type="InterPro" id="IPR018880">
    <property type="entry name" value="Phage_P4_Ash"/>
</dbReference>
<reference evidence="1 2" key="2">
    <citation type="submission" date="2017-09" db="EMBL/GenBank/DDBJ databases">
        <title>The genome of whitefly Bemisia tabaci, a global crop pest, provides novel insights into virus transmission, host adaptation and insecticide resistance.</title>
        <authorList>
            <person name="Kaur N."/>
            <person name="Kliot A."/>
            <person name="Pinheiro P.V."/>
            <person name="Luan J."/>
            <person name="Zheng Y."/>
            <person name="Liu W."/>
            <person name="Sun H."/>
            <person name="Yang X."/>
            <person name="Xu Y."/>
            <person name="Luo Y."/>
            <person name="Kruse A."/>
            <person name="Fisher T.W."/>
            <person name="Nelson D.R."/>
            <person name="Elimelech M."/>
            <person name="MacCoss M."/>
            <person name="Johnson R."/>
            <person name="Cohen E."/>
            <person name="Hunter W.B."/>
            <person name="Brown J.K."/>
            <person name="Jander G."/>
            <person name="Cilia M."/>
            <person name="Douglas A.E."/>
            <person name="Ghanim M."/>
            <person name="Simmons A.M."/>
            <person name="Wintermantel W.M."/>
            <person name="Ling K.-S."/>
            <person name="Fei Z."/>
        </authorList>
    </citation>
    <scope>NUCLEOTIDE SEQUENCE [LARGE SCALE GENOMIC DNA]</scope>
    <source>
        <strain evidence="1 2">MEAM1</strain>
    </source>
</reference>
<organism evidence="1 2">
    <name type="scientific">Candidatus Hamiltonella defensa</name>
    <name type="common">Bemisia tabaci</name>
    <dbReference type="NCBI Taxonomy" id="672795"/>
    <lineage>
        <taxon>Bacteria</taxon>
        <taxon>Pseudomonadati</taxon>
        <taxon>Pseudomonadota</taxon>
        <taxon>Gammaproteobacteria</taxon>
        <taxon>Enterobacterales</taxon>
        <taxon>Enterobacteriaceae</taxon>
        <taxon>aphid secondary symbionts</taxon>
        <taxon>Candidatus Williamhamiltonella</taxon>
    </lineage>
</organism>
<proteinExistence type="predicted"/>
<dbReference type="Proteomes" id="UP000216438">
    <property type="component" value="Chromosome"/>
</dbReference>
<dbReference type="AlphaFoldDB" id="A0A249E0X6"/>
<dbReference type="OrthoDB" id="6631751at2"/>
<gene>
    <name evidence="1" type="ORF">BA171_02255</name>
</gene>
<dbReference type="EMBL" id="CP016303">
    <property type="protein sequence ID" value="ASX27000.1"/>
    <property type="molecule type" value="Genomic_DNA"/>
</dbReference>